<comment type="similarity">
    <text evidence="7">Belongs to the binding-protein-dependent transport system permease family.</text>
</comment>
<evidence type="ECO:0000256" key="4">
    <source>
        <dbReference type="ARBA" id="ARBA00022692"/>
    </source>
</evidence>
<dbReference type="PROSITE" id="PS50928">
    <property type="entry name" value="ABC_TM1"/>
    <property type="match status" value="1"/>
</dbReference>
<dbReference type="GO" id="GO:0005886">
    <property type="term" value="C:plasma membrane"/>
    <property type="evidence" value="ECO:0007669"/>
    <property type="project" value="UniProtKB-SubCell"/>
</dbReference>
<accession>A0A1I4P6G8</accession>
<dbReference type="InterPro" id="IPR050901">
    <property type="entry name" value="BP-dep_ABC_trans_perm"/>
</dbReference>
<gene>
    <name evidence="9" type="ORF">SAMN04488054_12333</name>
</gene>
<evidence type="ECO:0000256" key="5">
    <source>
        <dbReference type="ARBA" id="ARBA00022989"/>
    </source>
</evidence>
<dbReference type="RefSeq" id="WP_090927712.1">
    <property type="nucleotide sequence ID" value="NZ_FOTY01000023.1"/>
</dbReference>
<sequence>MKNRKKEWLLNIAGILIVFIFLFPVFWMIVTSLKTQNEIFQVPPTFLPADWQFNSYQEIFQRGIIRNFANSLLIASSTTLIVLVLSVPSAYGLARFSIKGKELFILLFLVTQMLPATVILTPLFILFDQSGILNSYIGPILACATLGIPFSVLILRTFFLGIPRELEDAARIDGCNPLSAFIRIIMPLATPSIIVCGAVSFFFTWGDLIFSITFNRSQELWPLTAGIYNAIGQYGIEWNLLMAFATISALPVLIIFIILQKRLVKGLASGAVK</sequence>
<dbReference type="InterPro" id="IPR035906">
    <property type="entry name" value="MetI-like_sf"/>
</dbReference>
<evidence type="ECO:0000259" key="8">
    <source>
        <dbReference type="PROSITE" id="PS50928"/>
    </source>
</evidence>
<comment type="subcellular location">
    <subcellularLocation>
        <location evidence="1 7">Cell membrane</location>
        <topology evidence="1 7">Multi-pass membrane protein</topology>
    </subcellularLocation>
</comment>
<dbReference type="EMBL" id="FOTY01000023">
    <property type="protein sequence ID" value="SFM23215.1"/>
    <property type="molecule type" value="Genomic_DNA"/>
</dbReference>
<dbReference type="InterPro" id="IPR000515">
    <property type="entry name" value="MetI-like"/>
</dbReference>
<dbReference type="Proteomes" id="UP000199668">
    <property type="component" value="Unassembled WGS sequence"/>
</dbReference>
<keyword evidence="2 7" id="KW-0813">Transport</keyword>
<keyword evidence="10" id="KW-1185">Reference proteome</keyword>
<feature type="transmembrane region" description="Helical" evidence="7">
    <location>
        <begin position="238"/>
        <end position="259"/>
    </location>
</feature>
<name>A0A1I4P6G8_9BACI</name>
<dbReference type="CDD" id="cd06261">
    <property type="entry name" value="TM_PBP2"/>
    <property type="match status" value="1"/>
</dbReference>
<dbReference type="GO" id="GO:0055085">
    <property type="term" value="P:transmembrane transport"/>
    <property type="evidence" value="ECO:0007669"/>
    <property type="project" value="InterPro"/>
</dbReference>
<keyword evidence="5 7" id="KW-1133">Transmembrane helix</keyword>
<keyword evidence="4 7" id="KW-0812">Transmembrane</keyword>
<evidence type="ECO:0000256" key="1">
    <source>
        <dbReference type="ARBA" id="ARBA00004651"/>
    </source>
</evidence>
<feature type="transmembrane region" description="Helical" evidence="7">
    <location>
        <begin position="137"/>
        <end position="159"/>
    </location>
</feature>
<feature type="domain" description="ABC transmembrane type-1" evidence="8">
    <location>
        <begin position="68"/>
        <end position="259"/>
    </location>
</feature>
<evidence type="ECO:0000256" key="3">
    <source>
        <dbReference type="ARBA" id="ARBA00022475"/>
    </source>
</evidence>
<evidence type="ECO:0000313" key="9">
    <source>
        <dbReference type="EMBL" id="SFM23215.1"/>
    </source>
</evidence>
<evidence type="ECO:0000256" key="6">
    <source>
        <dbReference type="ARBA" id="ARBA00023136"/>
    </source>
</evidence>
<feature type="transmembrane region" description="Helical" evidence="7">
    <location>
        <begin position="180"/>
        <end position="205"/>
    </location>
</feature>
<proteinExistence type="inferred from homology"/>
<dbReference type="STRING" id="266892.SAMN04488054_12333"/>
<feature type="transmembrane region" description="Helical" evidence="7">
    <location>
        <begin position="9"/>
        <end position="30"/>
    </location>
</feature>
<keyword evidence="6 7" id="KW-0472">Membrane</keyword>
<dbReference type="Pfam" id="PF00528">
    <property type="entry name" value="BPD_transp_1"/>
    <property type="match status" value="1"/>
</dbReference>
<evidence type="ECO:0000256" key="2">
    <source>
        <dbReference type="ARBA" id="ARBA00022448"/>
    </source>
</evidence>
<reference evidence="9 10" key="1">
    <citation type="submission" date="2016-10" db="EMBL/GenBank/DDBJ databases">
        <authorList>
            <person name="de Groot N.N."/>
        </authorList>
    </citation>
    <scope>NUCLEOTIDE SEQUENCE [LARGE SCALE GENOMIC DNA]</scope>
    <source>
        <strain evidence="9 10">CGMCC 1.6134</strain>
    </source>
</reference>
<keyword evidence="3" id="KW-1003">Cell membrane</keyword>
<dbReference type="SUPFAM" id="SSF161098">
    <property type="entry name" value="MetI-like"/>
    <property type="match status" value="1"/>
</dbReference>
<keyword evidence="9" id="KW-0762">Sugar transport</keyword>
<organism evidence="9 10">
    <name type="scientific">Salibacterium qingdaonense</name>
    <dbReference type="NCBI Taxonomy" id="266892"/>
    <lineage>
        <taxon>Bacteria</taxon>
        <taxon>Bacillati</taxon>
        <taxon>Bacillota</taxon>
        <taxon>Bacilli</taxon>
        <taxon>Bacillales</taxon>
        <taxon>Bacillaceae</taxon>
    </lineage>
</organism>
<evidence type="ECO:0000256" key="7">
    <source>
        <dbReference type="RuleBase" id="RU363032"/>
    </source>
</evidence>
<dbReference type="PANTHER" id="PTHR32243">
    <property type="entry name" value="MALTOSE TRANSPORT SYSTEM PERMEASE-RELATED"/>
    <property type="match status" value="1"/>
</dbReference>
<dbReference type="AlphaFoldDB" id="A0A1I4P6G8"/>
<dbReference type="PANTHER" id="PTHR32243:SF18">
    <property type="entry name" value="INNER MEMBRANE ABC TRANSPORTER PERMEASE PROTEIN YCJP"/>
    <property type="match status" value="1"/>
</dbReference>
<protein>
    <submittedName>
        <fullName evidence="9">Multiple sugar transport system permease protein</fullName>
    </submittedName>
</protein>
<feature type="transmembrane region" description="Helical" evidence="7">
    <location>
        <begin position="103"/>
        <end position="125"/>
    </location>
</feature>
<evidence type="ECO:0000313" key="10">
    <source>
        <dbReference type="Proteomes" id="UP000199668"/>
    </source>
</evidence>
<dbReference type="OrthoDB" id="9810086at2"/>
<feature type="transmembrane region" description="Helical" evidence="7">
    <location>
        <begin position="72"/>
        <end position="91"/>
    </location>
</feature>
<dbReference type="Gene3D" id="1.10.3720.10">
    <property type="entry name" value="MetI-like"/>
    <property type="match status" value="1"/>
</dbReference>